<gene>
    <name evidence="9" type="primary">uao</name>
    <name evidence="8" type="ORF">SBX37_16745</name>
    <name evidence="9" type="ORF">VIM7927_02065</name>
</gene>
<dbReference type="SUPFAM" id="SSF158694">
    <property type="entry name" value="UraD-Like"/>
    <property type="match status" value="1"/>
</dbReference>
<dbReference type="InterPro" id="IPR018020">
    <property type="entry name" value="OHCU_decarboxylase"/>
</dbReference>
<reference evidence="9 10" key="1">
    <citation type="submission" date="2017-05" db="EMBL/GenBank/DDBJ databases">
        <authorList>
            <person name="Song R."/>
            <person name="Chenine A.L."/>
            <person name="Ruprecht R.M."/>
        </authorList>
    </citation>
    <scope>NUCLEOTIDE SEQUENCE [LARGE SCALE GENOMIC DNA]</scope>
    <source>
        <strain evidence="9 10">CECT 7927</strain>
    </source>
</reference>
<dbReference type="Proteomes" id="UP001283366">
    <property type="component" value="Unassembled WGS sequence"/>
</dbReference>
<dbReference type="GO" id="GO:0051997">
    <property type="term" value="F:2-oxo-4-hydroxy-4-carboxy-5-ureidoimidazoline decarboxylase activity"/>
    <property type="evidence" value="ECO:0007669"/>
    <property type="project" value="UniProtKB-EC"/>
</dbReference>
<dbReference type="EC" id="4.1.1.97" evidence="3"/>
<dbReference type="EMBL" id="FXXI01000003">
    <property type="protein sequence ID" value="SMS00794.1"/>
    <property type="molecule type" value="Genomic_DNA"/>
</dbReference>
<feature type="domain" description="Oxo-4-hydroxy-4-carboxy-5-ureidoimidazoline decarboxylase" evidence="7">
    <location>
        <begin position="14"/>
        <end position="160"/>
    </location>
</feature>
<dbReference type="RefSeq" id="WP_087480852.1">
    <property type="nucleotide sequence ID" value="NZ_AP024884.1"/>
</dbReference>
<dbReference type="NCBIfam" id="NF010372">
    <property type="entry name" value="PRK13798.1"/>
    <property type="match status" value="1"/>
</dbReference>
<dbReference type="PANTHER" id="PTHR43466:SF1">
    <property type="entry name" value="2-OXO-4-HYDROXY-4-CARBOXY-5-UREIDOIMIDAZOLINE DECARBOXYLASE-RELATED"/>
    <property type="match status" value="1"/>
</dbReference>
<dbReference type="Gene3D" id="1.10.3330.10">
    <property type="entry name" value="Oxo-4-hydroxy-4-carboxy-5-ureidoimidazoline decarboxylase"/>
    <property type="match status" value="1"/>
</dbReference>
<protein>
    <recommendedName>
        <fullName evidence="3">2-oxo-4-hydroxy-4-carboxy-5-ureidoimidazoline decarboxylase</fullName>
        <ecNumber evidence="3">4.1.1.97</ecNumber>
    </recommendedName>
</protein>
<name>A0A1Y6IT37_9VIBR</name>
<sequence length="163" mass="18824">MGSETKTIHLTQTQLAQICTSTLWQQLMLTRMPCTDYSHFCQTADEVFAQLSETDWLEAFAGHPMIGDLATLQKKYSQGKHLSEQEQGQVTQASEGVLKDLLYYNQAYLEKFGFIFIICASKQSAEQILHQLQVRIRNNRNQELLNAATEQQKISHLRMEYYQ</sequence>
<evidence type="ECO:0000313" key="10">
    <source>
        <dbReference type="Proteomes" id="UP000196125"/>
    </source>
</evidence>
<evidence type="ECO:0000259" key="7">
    <source>
        <dbReference type="Pfam" id="PF09349"/>
    </source>
</evidence>
<dbReference type="OrthoDB" id="9800909at2"/>
<dbReference type="EMBL" id="JAWRCO010000002">
    <property type="protein sequence ID" value="MDW6004506.1"/>
    <property type="molecule type" value="Genomic_DNA"/>
</dbReference>
<evidence type="ECO:0000256" key="5">
    <source>
        <dbReference type="ARBA" id="ARBA00022793"/>
    </source>
</evidence>
<dbReference type="Proteomes" id="UP000196125">
    <property type="component" value="Unassembled WGS sequence"/>
</dbReference>
<evidence type="ECO:0000313" key="9">
    <source>
        <dbReference type="EMBL" id="SMS00794.1"/>
    </source>
</evidence>
<dbReference type="InterPro" id="IPR036778">
    <property type="entry name" value="OHCU_decarboxylase_sf"/>
</dbReference>
<evidence type="ECO:0000256" key="2">
    <source>
        <dbReference type="ARBA" id="ARBA00004754"/>
    </source>
</evidence>
<evidence type="ECO:0000313" key="8">
    <source>
        <dbReference type="EMBL" id="MDW6004506.1"/>
    </source>
</evidence>
<evidence type="ECO:0000256" key="1">
    <source>
        <dbReference type="ARBA" id="ARBA00001163"/>
    </source>
</evidence>
<proteinExistence type="predicted"/>
<keyword evidence="5" id="KW-0210">Decarboxylase</keyword>
<dbReference type="PANTHER" id="PTHR43466">
    <property type="entry name" value="2-OXO-4-HYDROXY-4-CARBOXY-5-UREIDOIMIDAZOLINE DECARBOXYLASE-RELATED"/>
    <property type="match status" value="1"/>
</dbReference>
<comment type="catalytic activity">
    <reaction evidence="1">
        <text>5-hydroxy-2-oxo-4-ureido-2,5-dihydro-1H-imidazole-5-carboxylate + H(+) = (S)-allantoin + CO2</text>
        <dbReference type="Rhea" id="RHEA:26301"/>
        <dbReference type="ChEBI" id="CHEBI:15378"/>
        <dbReference type="ChEBI" id="CHEBI:15678"/>
        <dbReference type="ChEBI" id="CHEBI:16526"/>
        <dbReference type="ChEBI" id="CHEBI:58639"/>
        <dbReference type="EC" id="4.1.1.97"/>
    </reaction>
</comment>
<keyword evidence="6" id="KW-0456">Lyase</keyword>
<dbReference type="AlphaFoldDB" id="A0A1Y6IT37"/>
<organism evidence="9 10">
    <name type="scientific">Vibrio mangrovi</name>
    <dbReference type="NCBI Taxonomy" id="474394"/>
    <lineage>
        <taxon>Bacteria</taxon>
        <taxon>Pseudomonadati</taxon>
        <taxon>Pseudomonadota</taxon>
        <taxon>Gammaproteobacteria</taxon>
        <taxon>Vibrionales</taxon>
        <taxon>Vibrionaceae</taxon>
        <taxon>Vibrio</taxon>
    </lineage>
</organism>
<evidence type="ECO:0000313" key="11">
    <source>
        <dbReference type="Proteomes" id="UP001283366"/>
    </source>
</evidence>
<evidence type="ECO:0000256" key="6">
    <source>
        <dbReference type="ARBA" id="ARBA00023239"/>
    </source>
</evidence>
<comment type="pathway">
    <text evidence="2">Purine metabolism; urate degradation; (S)-allantoin from urate: step 3/3.</text>
</comment>
<accession>A0A1Y6IT37</accession>
<dbReference type="GO" id="GO:0019628">
    <property type="term" value="P:urate catabolic process"/>
    <property type="evidence" value="ECO:0007669"/>
    <property type="project" value="TreeGrafter"/>
</dbReference>
<keyword evidence="4" id="KW-0659">Purine metabolism</keyword>
<evidence type="ECO:0000256" key="4">
    <source>
        <dbReference type="ARBA" id="ARBA00022631"/>
    </source>
</evidence>
<dbReference type="GO" id="GO:0006144">
    <property type="term" value="P:purine nucleobase metabolic process"/>
    <property type="evidence" value="ECO:0007669"/>
    <property type="project" value="UniProtKB-KW"/>
</dbReference>
<dbReference type="Pfam" id="PF09349">
    <property type="entry name" value="OHCU_decarbox"/>
    <property type="match status" value="1"/>
</dbReference>
<reference evidence="8 11" key="2">
    <citation type="submission" date="2023-11" db="EMBL/GenBank/DDBJ databases">
        <title>Plant-associative lifestyle of Vibrio porteresiae and its evolutionary dynamics.</title>
        <authorList>
            <person name="Rameshkumar N."/>
            <person name="Kirti K."/>
        </authorList>
    </citation>
    <scope>NUCLEOTIDE SEQUENCE [LARGE SCALE GENOMIC DNA]</scope>
    <source>
        <strain evidence="8 11">MSSRF38</strain>
    </source>
</reference>
<evidence type="ECO:0000256" key="3">
    <source>
        <dbReference type="ARBA" id="ARBA00012257"/>
    </source>
</evidence>
<keyword evidence="11" id="KW-1185">Reference proteome</keyword>